<evidence type="ECO:0000256" key="1">
    <source>
        <dbReference type="SAM" id="Phobius"/>
    </source>
</evidence>
<accession>A0A069D2H1</accession>
<dbReference type="AlphaFoldDB" id="A0A069D2H1"/>
<sequence>MVEANRKGEELKTREEPILSPDPIINKTECFNNLINRNYSGIINPIPLFLFVFGSLFPLYATHSANMTVYPIAYIPQ</sequence>
<reference evidence="2 3" key="1">
    <citation type="journal article" date="2015" name="Microbes Environ.">
        <title>Distribution and evolution of nitrogen fixation genes in the phylum bacteroidetes.</title>
        <authorList>
            <person name="Inoue J."/>
            <person name="Oshima K."/>
            <person name="Suda W."/>
            <person name="Sakamoto M."/>
            <person name="Iino T."/>
            <person name="Noda S."/>
            <person name="Hongoh Y."/>
            <person name="Hattori M."/>
            <person name="Ohkuma M."/>
        </authorList>
    </citation>
    <scope>NUCLEOTIDE SEQUENCE [LARGE SCALE GENOMIC DNA]</scope>
    <source>
        <strain evidence="2 3">JCM 15093</strain>
    </source>
</reference>
<feature type="transmembrane region" description="Helical" evidence="1">
    <location>
        <begin position="42"/>
        <end position="61"/>
    </location>
</feature>
<organism evidence="2 3">
    <name type="scientific">Bacteroides graminisolvens DSM 19988 = JCM 15093</name>
    <dbReference type="NCBI Taxonomy" id="1121097"/>
    <lineage>
        <taxon>Bacteria</taxon>
        <taxon>Pseudomonadati</taxon>
        <taxon>Bacteroidota</taxon>
        <taxon>Bacteroidia</taxon>
        <taxon>Bacteroidales</taxon>
        <taxon>Bacteroidaceae</taxon>
        <taxon>Bacteroides</taxon>
    </lineage>
</organism>
<evidence type="ECO:0000313" key="3">
    <source>
        <dbReference type="Proteomes" id="UP000027601"/>
    </source>
</evidence>
<comment type="caution">
    <text evidence="2">The sequence shown here is derived from an EMBL/GenBank/DDBJ whole genome shotgun (WGS) entry which is preliminary data.</text>
</comment>
<dbReference type="EMBL" id="BAJS01000008">
    <property type="protein sequence ID" value="GAK36597.1"/>
    <property type="molecule type" value="Genomic_DNA"/>
</dbReference>
<keyword evidence="1" id="KW-0812">Transmembrane</keyword>
<name>A0A069D2H1_9BACE</name>
<gene>
    <name evidence="2" type="ORF">JCM15093_1769</name>
</gene>
<protein>
    <submittedName>
        <fullName evidence="2">Uncharacterized protein</fullName>
    </submittedName>
</protein>
<keyword evidence="1" id="KW-1133">Transmembrane helix</keyword>
<keyword evidence="1" id="KW-0472">Membrane</keyword>
<evidence type="ECO:0000313" key="2">
    <source>
        <dbReference type="EMBL" id="GAK36597.1"/>
    </source>
</evidence>
<dbReference type="Proteomes" id="UP000027601">
    <property type="component" value="Unassembled WGS sequence"/>
</dbReference>
<proteinExistence type="predicted"/>
<keyword evidence="3" id="KW-1185">Reference proteome</keyword>